<protein>
    <recommendedName>
        <fullName evidence="4">DUF1566 domain-containing protein</fullName>
    </recommendedName>
</protein>
<keyword evidence="3" id="KW-1185">Reference proteome</keyword>
<evidence type="ECO:0000313" key="3">
    <source>
        <dbReference type="Proteomes" id="UP000030512"/>
    </source>
</evidence>
<dbReference type="RefSeq" id="WP_036273332.1">
    <property type="nucleotide sequence ID" value="NZ_CP014476.1"/>
</dbReference>
<gene>
    <name evidence="2" type="ORF">JT25_003785</name>
</gene>
<dbReference type="AlphaFoldDB" id="A0A140E5E0"/>
<feature type="coiled-coil region" evidence="1">
    <location>
        <begin position="28"/>
        <end position="58"/>
    </location>
</feature>
<dbReference type="Proteomes" id="UP000030512">
    <property type="component" value="Chromosome"/>
</dbReference>
<organism evidence="2 3">
    <name type="scientific">Methylomonas denitrificans</name>
    <dbReference type="NCBI Taxonomy" id="1538553"/>
    <lineage>
        <taxon>Bacteria</taxon>
        <taxon>Pseudomonadati</taxon>
        <taxon>Pseudomonadota</taxon>
        <taxon>Gammaproteobacteria</taxon>
        <taxon>Methylococcales</taxon>
        <taxon>Methylococcaceae</taxon>
        <taxon>Methylomonas</taxon>
    </lineage>
</organism>
<accession>A0A140E5E0</accession>
<dbReference type="KEGG" id="mdn:JT25_003785"/>
<proteinExistence type="predicted"/>
<evidence type="ECO:0000313" key="2">
    <source>
        <dbReference type="EMBL" id="AMK75614.1"/>
    </source>
</evidence>
<name>A0A140E5E0_9GAMM</name>
<dbReference type="OrthoDB" id="5573519at2"/>
<sequence length="216" mass="23213">MKEQNNTIIKSFIIALALTIIPLTALARDSLESLRNDLNSAITQINAQQTQINNLQAQINVLTPVVYAIGDTGPAGGIVFYVTEGGIHGLEAAQVDQGYAPWGCVDRNTFAIATLVGTGSQNTTTILAVCNETGIAAEIANNYQLNGHTDWFLPSIDELELLYLQKDVIGGFYVDRPYWSSSEYSSATARFKSLANGGVGTSGKNESLHVRAIKAF</sequence>
<reference evidence="2 3" key="1">
    <citation type="journal article" date="2015" name="Environ. Microbiol.">
        <title>Methane oxidation coupled to nitrate reduction under hypoxia by the Gammaproteobacterium Methylomonas denitrificans, sp. nov. type strain FJG1.</title>
        <authorList>
            <person name="Kits K.D."/>
            <person name="Klotz M.G."/>
            <person name="Stein L.Y."/>
        </authorList>
    </citation>
    <scope>NUCLEOTIDE SEQUENCE [LARGE SCALE GENOMIC DNA]</scope>
    <source>
        <strain evidence="2 3">FJG1</strain>
    </source>
</reference>
<evidence type="ECO:0008006" key="4">
    <source>
        <dbReference type="Google" id="ProtNLM"/>
    </source>
</evidence>
<keyword evidence="1" id="KW-0175">Coiled coil</keyword>
<evidence type="ECO:0000256" key="1">
    <source>
        <dbReference type="SAM" id="Coils"/>
    </source>
</evidence>
<dbReference type="EMBL" id="CP014476">
    <property type="protein sequence ID" value="AMK75614.1"/>
    <property type="molecule type" value="Genomic_DNA"/>
</dbReference>
<dbReference type="STRING" id="1538553.JT25_003785"/>